<proteinExistence type="predicted"/>
<evidence type="ECO:0000313" key="2">
    <source>
        <dbReference type="Proteomes" id="UP000024404"/>
    </source>
</evidence>
<accession>A0A8R1XWP0</accession>
<organism evidence="1 2">
    <name type="scientific">Onchocerca volvulus</name>
    <dbReference type="NCBI Taxonomy" id="6282"/>
    <lineage>
        <taxon>Eukaryota</taxon>
        <taxon>Metazoa</taxon>
        <taxon>Ecdysozoa</taxon>
        <taxon>Nematoda</taxon>
        <taxon>Chromadorea</taxon>
        <taxon>Rhabditida</taxon>
        <taxon>Spirurina</taxon>
        <taxon>Spiruromorpha</taxon>
        <taxon>Filarioidea</taxon>
        <taxon>Onchocercidae</taxon>
        <taxon>Onchocerca</taxon>
    </lineage>
</organism>
<dbReference type="Proteomes" id="UP000024404">
    <property type="component" value="Unassembled WGS sequence"/>
</dbReference>
<dbReference type="AlphaFoldDB" id="A0A8R1XWP0"/>
<name>A0A8R1XWP0_ONCVO</name>
<dbReference type="EMBL" id="CMVM020000172">
    <property type="status" value="NOT_ANNOTATED_CDS"/>
    <property type="molecule type" value="Genomic_DNA"/>
</dbReference>
<dbReference type="EnsemblMetazoa" id="OVOC6457.1">
    <property type="protein sequence ID" value="OVOC6457.1"/>
    <property type="gene ID" value="WBGene00243266"/>
</dbReference>
<reference evidence="2" key="1">
    <citation type="submission" date="2013-10" db="EMBL/GenBank/DDBJ databases">
        <title>Genome sequencing of Onchocerca volvulus.</title>
        <authorList>
            <person name="Cotton J."/>
            <person name="Tsai J."/>
            <person name="Stanley E."/>
            <person name="Tracey A."/>
            <person name="Holroyd N."/>
            <person name="Lustigman S."/>
            <person name="Berriman M."/>
        </authorList>
    </citation>
    <scope>NUCLEOTIDE SEQUENCE</scope>
</reference>
<protein>
    <submittedName>
        <fullName evidence="1">Uncharacterized protein</fullName>
    </submittedName>
</protein>
<keyword evidence="2" id="KW-1185">Reference proteome</keyword>
<reference evidence="1" key="2">
    <citation type="submission" date="2022-06" db="UniProtKB">
        <authorList>
            <consortium name="EnsemblMetazoa"/>
        </authorList>
    </citation>
    <scope>IDENTIFICATION</scope>
</reference>
<sequence>MKSYLLTTKLSMLLKDTRDFTITIINMTQNRYHKDLFFY</sequence>
<evidence type="ECO:0000313" key="1">
    <source>
        <dbReference type="EnsemblMetazoa" id="OVOC6457.1"/>
    </source>
</evidence>